<dbReference type="Pfam" id="PF00457">
    <property type="entry name" value="Glyco_hydro_11"/>
    <property type="match status" value="1"/>
</dbReference>
<keyword evidence="6 10" id="KW-0378">Hydrolase</keyword>
<keyword evidence="8 10" id="KW-0326">Glycosidase</keyword>
<sequence>MGLAKVFSLVLPLVLGVLGAPAAQEEPAHVVARQGADPHWYKYWANDKAEVEAEDLSGGEFTVNWDEPNGGNFVIGKGYRTGFDTKFNYSGTFTPGDNSNTYLALYGWTYGPTSEYYVMESFGVHHPADNANSVCYGHFESDGGTYEVWDKYNGNIHQLWSVRTTRRVGGTITTGNHFRAFNAVGLTLGRHGEMVIGIEGQWGDGSATITAGVPPATKVVESATPTTRTQVSTRKGTCTATIDIS</sequence>
<comment type="similarity">
    <text evidence="3 10 11">Belongs to the glycosyl hydrolase 11 (cellulase G) family.</text>
</comment>
<evidence type="ECO:0000256" key="8">
    <source>
        <dbReference type="ARBA" id="ARBA00023295"/>
    </source>
</evidence>
<feature type="chain" id="PRO_5040351969" description="Endo-1,4-beta-xylanase" evidence="12">
    <location>
        <begin position="20"/>
        <end position="245"/>
    </location>
</feature>
<protein>
    <recommendedName>
        <fullName evidence="4 10">Endo-1,4-beta-xylanase</fullName>
        <ecNumber evidence="4 10">3.2.1.8</ecNumber>
    </recommendedName>
</protein>
<keyword evidence="12" id="KW-0732">Signal</keyword>
<evidence type="ECO:0000256" key="12">
    <source>
        <dbReference type="SAM" id="SignalP"/>
    </source>
</evidence>
<evidence type="ECO:0000256" key="1">
    <source>
        <dbReference type="ARBA" id="ARBA00000681"/>
    </source>
</evidence>
<feature type="signal peptide" evidence="12">
    <location>
        <begin position="1"/>
        <end position="19"/>
    </location>
</feature>
<evidence type="ECO:0000256" key="4">
    <source>
        <dbReference type="ARBA" id="ARBA00012590"/>
    </source>
</evidence>
<evidence type="ECO:0000256" key="3">
    <source>
        <dbReference type="ARBA" id="ARBA00007792"/>
    </source>
</evidence>
<dbReference type="EMBL" id="MU251247">
    <property type="protein sequence ID" value="KAG9256526.1"/>
    <property type="molecule type" value="Genomic_DNA"/>
</dbReference>
<proteinExistence type="inferred from homology"/>
<dbReference type="PROSITE" id="PS51761">
    <property type="entry name" value="GH11_3"/>
    <property type="match status" value="1"/>
</dbReference>
<dbReference type="GO" id="GO:0045493">
    <property type="term" value="P:xylan catabolic process"/>
    <property type="evidence" value="ECO:0007669"/>
    <property type="project" value="UniProtKB-UniRule"/>
</dbReference>
<dbReference type="EC" id="3.2.1.8" evidence="4 10"/>
<dbReference type="InterPro" id="IPR001137">
    <property type="entry name" value="Glyco_hydro_11"/>
</dbReference>
<dbReference type="AlphaFoldDB" id="A0A9P7ZR12"/>
<comment type="caution">
    <text evidence="14">The sequence shown here is derived from an EMBL/GenBank/DDBJ whole genome shotgun (WGS) entry which is preliminary data.</text>
</comment>
<dbReference type="GO" id="GO:0031176">
    <property type="term" value="F:endo-1,4-beta-xylanase activity"/>
    <property type="evidence" value="ECO:0007669"/>
    <property type="project" value="UniProtKB-UniRule"/>
</dbReference>
<accession>A0A9P7ZR12</accession>
<feature type="domain" description="GH11" evidence="13">
    <location>
        <begin position="27"/>
        <end position="212"/>
    </location>
</feature>
<evidence type="ECO:0000256" key="7">
    <source>
        <dbReference type="ARBA" id="ARBA00023277"/>
    </source>
</evidence>
<dbReference type="PRINTS" id="PR00911">
    <property type="entry name" value="GLHYDRLASE11"/>
</dbReference>
<dbReference type="Proteomes" id="UP000887229">
    <property type="component" value="Unassembled WGS sequence"/>
</dbReference>
<dbReference type="PANTHER" id="PTHR46828">
    <property type="entry name" value="ENDO-1,4-BETA-XYLANASE A-RELATED"/>
    <property type="match status" value="1"/>
</dbReference>
<dbReference type="InterPro" id="IPR013319">
    <property type="entry name" value="GH11/12"/>
</dbReference>
<evidence type="ECO:0000313" key="14">
    <source>
        <dbReference type="EMBL" id="KAG9256526.1"/>
    </source>
</evidence>
<evidence type="ECO:0000256" key="9">
    <source>
        <dbReference type="ARBA" id="ARBA00023326"/>
    </source>
</evidence>
<dbReference type="Gene3D" id="2.60.120.180">
    <property type="match status" value="1"/>
</dbReference>
<evidence type="ECO:0000256" key="5">
    <source>
        <dbReference type="ARBA" id="ARBA00022651"/>
    </source>
</evidence>
<comment type="catalytic activity">
    <reaction evidence="1 10 11">
        <text>Endohydrolysis of (1-&gt;4)-beta-D-xylosidic linkages in xylans.</text>
        <dbReference type="EC" id="3.2.1.8"/>
    </reaction>
</comment>
<reference evidence="14" key="1">
    <citation type="journal article" date="2021" name="IMA Fungus">
        <title>Genomic characterization of three marine fungi, including Emericellopsis atlantica sp. nov. with signatures of a generalist lifestyle and marine biomass degradation.</title>
        <authorList>
            <person name="Hagestad O.C."/>
            <person name="Hou L."/>
            <person name="Andersen J.H."/>
            <person name="Hansen E.H."/>
            <person name="Altermark B."/>
            <person name="Li C."/>
            <person name="Kuhnert E."/>
            <person name="Cox R.J."/>
            <person name="Crous P.W."/>
            <person name="Spatafora J.W."/>
            <person name="Lail K."/>
            <person name="Amirebrahimi M."/>
            <person name="Lipzen A."/>
            <person name="Pangilinan J."/>
            <person name="Andreopoulos W."/>
            <person name="Hayes R.D."/>
            <person name="Ng V."/>
            <person name="Grigoriev I.V."/>
            <person name="Jackson S.A."/>
            <person name="Sutton T.D.S."/>
            <person name="Dobson A.D.W."/>
            <person name="Rama T."/>
        </authorList>
    </citation>
    <scope>NUCLEOTIDE SEQUENCE</scope>
    <source>
        <strain evidence="14">TS7</strain>
    </source>
</reference>
<dbReference type="GeneID" id="70290935"/>
<organism evidence="14 15">
    <name type="scientific">Emericellopsis atlantica</name>
    <dbReference type="NCBI Taxonomy" id="2614577"/>
    <lineage>
        <taxon>Eukaryota</taxon>
        <taxon>Fungi</taxon>
        <taxon>Dikarya</taxon>
        <taxon>Ascomycota</taxon>
        <taxon>Pezizomycotina</taxon>
        <taxon>Sordariomycetes</taxon>
        <taxon>Hypocreomycetidae</taxon>
        <taxon>Hypocreales</taxon>
        <taxon>Bionectriaceae</taxon>
        <taxon>Emericellopsis</taxon>
    </lineage>
</organism>
<keyword evidence="7 10" id="KW-0119">Carbohydrate metabolism</keyword>
<evidence type="ECO:0000256" key="10">
    <source>
        <dbReference type="PROSITE-ProRule" id="PRU01097"/>
    </source>
</evidence>
<feature type="active site" description="Nucleophile" evidence="10">
    <location>
        <position position="115"/>
    </location>
</feature>
<evidence type="ECO:0000256" key="2">
    <source>
        <dbReference type="ARBA" id="ARBA00004851"/>
    </source>
</evidence>
<name>A0A9P7ZR12_9HYPO</name>
<evidence type="ECO:0000313" key="15">
    <source>
        <dbReference type="Proteomes" id="UP000887229"/>
    </source>
</evidence>
<keyword evidence="5 10" id="KW-0858">Xylan degradation</keyword>
<evidence type="ECO:0000256" key="11">
    <source>
        <dbReference type="RuleBase" id="RU362015"/>
    </source>
</evidence>
<evidence type="ECO:0000256" key="6">
    <source>
        <dbReference type="ARBA" id="ARBA00022801"/>
    </source>
</evidence>
<dbReference type="RefSeq" id="XP_046120450.1">
    <property type="nucleotide sequence ID" value="XM_046260032.1"/>
</dbReference>
<keyword evidence="9 10" id="KW-0624">Polysaccharide degradation</keyword>
<comment type="pathway">
    <text evidence="2 10 11">Glycan degradation; xylan degradation.</text>
</comment>
<dbReference type="PANTHER" id="PTHR46828:SF2">
    <property type="entry name" value="ENDO-1,4-BETA-XYLANASE A-RELATED"/>
    <property type="match status" value="1"/>
</dbReference>
<dbReference type="InterPro" id="IPR013320">
    <property type="entry name" value="ConA-like_dom_sf"/>
</dbReference>
<evidence type="ECO:0000259" key="13">
    <source>
        <dbReference type="PROSITE" id="PS51761"/>
    </source>
</evidence>
<keyword evidence="15" id="KW-1185">Reference proteome</keyword>
<dbReference type="InterPro" id="IPR033123">
    <property type="entry name" value="GH11_dom"/>
</dbReference>
<feature type="active site" description="Proton donor" evidence="10">
    <location>
        <position position="199"/>
    </location>
</feature>
<gene>
    <name evidence="14" type="ORF">F5Z01DRAFT_476528</name>
</gene>
<dbReference type="SUPFAM" id="SSF49899">
    <property type="entry name" value="Concanavalin A-like lectins/glucanases"/>
    <property type="match status" value="1"/>
</dbReference>
<dbReference type="OrthoDB" id="2115822at2759"/>